<evidence type="ECO:0000259" key="8">
    <source>
        <dbReference type="PROSITE" id="PS50928"/>
    </source>
</evidence>
<protein>
    <submittedName>
        <fullName evidence="9">Putative transmembrane permease MsmF</fullName>
    </submittedName>
</protein>
<feature type="transmembrane region" description="Helical" evidence="7">
    <location>
        <begin position="277"/>
        <end position="299"/>
    </location>
</feature>
<dbReference type="HOGENOM" id="CLU_016047_0_2_9"/>
<feature type="transmembrane region" description="Helical" evidence="7">
    <location>
        <begin position="121"/>
        <end position="143"/>
    </location>
</feature>
<dbReference type="PANTHER" id="PTHR30193:SF37">
    <property type="entry name" value="INNER MEMBRANE ABC TRANSPORTER PERMEASE PROTEIN YCJO"/>
    <property type="match status" value="1"/>
</dbReference>
<gene>
    <name evidence="9" type="ORF">GCWU0000282_002677</name>
</gene>
<dbReference type="Proteomes" id="UP000018227">
    <property type="component" value="Unassembled WGS sequence"/>
</dbReference>
<feature type="domain" description="ABC transmembrane type-1" evidence="8">
    <location>
        <begin position="85"/>
        <end position="298"/>
    </location>
</feature>
<evidence type="ECO:0000256" key="4">
    <source>
        <dbReference type="ARBA" id="ARBA00022692"/>
    </source>
</evidence>
<dbReference type="GO" id="GO:0005886">
    <property type="term" value="C:plasma membrane"/>
    <property type="evidence" value="ECO:0007669"/>
    <property type="project" value="UniProtKB-SubCell"/>
</dbReference>
<feature type="transmembrane region" description="Helical" evidence="7">
    <location>
        <begin position="26"/>
        <end position="55"/>
    </location>
</feature>
<comment type="caution">
    <text evidence="9">The sequence shown here is derived from an EMBL/GenBank/DDBJ whole genome shotgun (WGS) entry which is preliminary data.</text>
</comment>
<dbReference type="AlphaFoldDB" id="V2Y4B8"/>
<dbReference type="STRING" id="592026.GCWU0000282_002677"/>
<dbReference type="PROSITE" id="PS50928">
    <property type="entry name" value="ABC_TM1"/>
    <property type="match status" value="1"/>
</dbReference>
<accession>V2Y4B8</accession>
<keyword evidence="5 7" id="KW-1133">Transmembrane helix</keyword>
<dbReference type="InterPro" id="IPR000515">
    <property type="entry name" value="MetI-like"/>
</dbReference>
<dbReference type="eggNOG" id="COG1175">
    <property type="taxonomic scope" value="Bacteria"/>
</dbReference>
<keyword evidence="10" id="KW-1185">Reference proteome</keyword>
<reference evidence="9 10" key="1">
    <citation type="submission" date="2013-06" db="EMBL/GenBank/DDBJ databases">
        <authorList>
            <person name="Weinstock G."/>
            <person name="Sodergren E."/>
            <person name="Clifton S."/>
            <person name="Fulton L."/>
            <person name="Fulton B."/>
            <person name="Courtney L."/>
            <person name="Fronick C."/>
            <person name="Harrison M."/>
            <person name="Strong C."/>
            <person name="Farmer C."/>
            <person name="Delahaunty K."/>
            <person name="Markovic C."/>
            <person name="Hall O."/>
            <person name="Minx P."/>
            <person name="Tomlinson C."/>
            <person name="Mitreva M."/>
            <person name="Nelson J."/>
            <person name="Hou S."/>
            <person name="Wollam A."/>
            <person name="Pepin K.H."/>
            <person name="Johnson M."/>
            <person name="Bhonagiri V."/>
            <person name="Nash W.E."/>
            <person name="Warren W."/>
            <person name="Chinwalla A."/>
            <person name="Mardis E.R."/>
            <person name="Wilson R.K."/>
        </authorList>
    </citation>
    <scope>NUCLEOTIDE SEQUENCE [LARGE SCALE GENOMIC DNA]</scope>
    <source>
        <strain evidence="9 10">ATCC 51271</strain>
    </source>
</reference>
<proteinExistence type="inferred from homology"/>
<keyword evidence="2 7" id="KW-0813">Transport</keyword>
<dbReference type="SUPFAM" id="SSF161098">
    <property type="entry name" value="MetI-like"/>
    <property type="match status" value="1"/>
</dbReference>
<comment type="similarity">
    <text evidence="7">Belongs to the binding-protein-dependent transport system permease family.</text>
</comment>
<evidence type="ECO:0000256" key="6">
    <source>
        <dbReference type="ARBA" id="ARBA00023136"/>
    </source>
</evidence>
<dbReference type="InterPro" id="IPR035906">
    <property type="entry name" value="MetI-like_sf"/>
</dbReference>
<dbReference type="Gene3D" id="1.10.3720.10">
    <property type="entry name" value="MetI-like"/>
    <property type="match status" value="1"/>
</dbReference>
<evidence type="ECO:0000313" key="10">
    <source>
        <dbReference type="Proteomes" id="UP000018227"/>
    </source>
</evidence>
<evidence type="ECO:0000313" key="9">
    <source>
        <dbReference type="EMBL" id="ESL02541.1"/>
    </source>
</evidence>
<evidence type="ECO:0000256" key="3">
    <source>
        <dbReference type="ARBA" id="ARBA00022475"/>
    </source>
</evidence>
<dbReference type="Pfam" id="PF00528">
    <property type="entry name" value="BPD_transp_1"/>
    <property type="match status" value="1"/>
</dbReference>
<dbReference type="CDD" id="cd06261">
    <property type="entry name" value="TM_PBP2"/>
    <property type="match status" value="1"/>
</dbReference>
<dbReference type="PANTHER" id="PTHR30193">
    <property type="entry name" value="ABC TRANSPORTER PERMEASE PROTEIN"/>
    <property type="match status" value="1"/>
</dbReference>
<name>V2Y4B8_9FIRM</name>
<keyword evidence="6 7" id="KW-0472">Membrane</keyword>
<evidence type="ECO:0000256" key="1">
    <source>
        <dbReference type="ARBA" id="ARBA00004651"/>
    </source>
</evidence>
<feature type="transmembrane region" description="Helical" evidence="7">
    <location>
        <begin position="171"/>
        <end position="196"/>
    </location>
</feature>
<feature type="transmembrane region" description="Helical" evidence="7">
    <location>
        <begin position="217"/>
        <end position="239"/>
    </location>
</feature>
<comment type="subcellular location">
    <subcellularLocation>
        <location evidence="1 7">Cell membrane</location>
        <topology evidence="1 7">Multi-pass membrane protein</topology>
    </subcellularLocation>
</comment>
<dbReference type="InterPro" id="IPR051393">
    <property type="entry name" value="ABC_transporter_permease"/>
</dbReference>
<evidence type="ECO:0000256" key="2">
    <source>
        <dbReference type="ARBA" id="ARBA00022448"/>
    </source>
</evidence>
<organism evidence="9 10">
    <name type="scientific">Catonella morbi ATCC 51271</name>
    <dbReference type="NCBI Taxonomy" id="592026"/>
    <lineage>
        <taxon>Bacteria</taxon>
        <taxon>Bacillati</taxon>
        <taxon>Bacillota</taxon>
        <taxon>Clostridia</taxon>
        <taxon>Lachnospirales</taxon>
        <taxon>Lachnospiraceae</taxon>
        <taxon>Catonella</taxon>
    </lineage>
</organism>
<dbReference type="OrthoDB" id="42615at2"/>
<feature type="transmembrane region" description="Helical" evidence="7">
    <location>
        <begin position="85"/>
        <end position="109"/>
    </location>
</feature>
<evidence type="ECO:0000256" key="5">
    <source>
        <dbReference type="ARBA" id="ARBA00022989"/>
    </source>
</evidence>
<dbReference type="EMBL" id="ACIL03000016">
    <property type="protein sequence ID" value="ESL02541.1"/>
    <property type="molecule type" value="Genomic_DNA"/>
</dbReference>
<keyword evidence="4 7" id="KW-0812">Transmembrane</keyword>
<keyword evidence="3" id="KW-1003">Cell membrane</keyword>
<sequence>MHNNRVERRGDMKNKSFLSRKVKNNIFAYLMLLPDMLGIALFIFIPILIALYVSFHEWNALEPMRFVGLDNYKAMLQDTDWQKSLLITVCYTALFVPLLYCVSLGLALLIQSIKGKVQHIFRTVLFLPYSVSTVVAALIWRFMLDPRNGFFNQILRFFHIPIQGFLGNPKQALLCIAVISVWMLCGYYAIIFLAGIKDIPKSYYEAACLDGADELQTFFYITFPLLKEVSVFVIVVTTISSFQVFDLVKILTNGGPAQSTTVSVFYIYQNAFDFTKLGYSSAMAFVLFVLIMLFSLIQLRLTGEVAKK</sequence>
<dbReference type="GO" id="GO:0055085">
    <property type="term" value="P:transmembrane transport"/>
    <property type="evidence" value="ECO:0007669"/>
    <property type="project" value="InterPro"/>
</dbReference>
<evidence type="ECO:0000256" key="7">
    <source>
        <dbReference type="RuleBase" id="RU363032"/>
    </source>
</evidence>